<dbReference type="InterPro" id="IPR036291">
    <property type="entry name" value="NAD(P)-bd_dom_sf"/>
</dbReference>
<evidence type="ECO:0000256" key="1">
    <source>
        <dbReference type="ARBA" id="ARBA00004777"/>
    </source>
</evidence>
<dbReference type="InterPro" id="IPR020630">
    <property type="entry name" value="THF_DH/CycHdrlase_cat_dom"/>
</dbReference>
<evidence type="ECO:0000313" key="14">
    <source>
        <dbReference type="EMBL" id="MBC8568395.1"/>
    </source>
</evidence>
<keyword evidence="4 11" id="KW-0658">Purine biosynthesis</keyword>
<comment type="catalytic activity">
    <reaction evidence="11">
        <text>(6R)-5,10-methenyltetrahydrofolate + H2O = (6R)-10-formyltetrahydrofolate + H(+)</text>
        <dbReference type="Rhea" id="RHEA:23700"/>
        <dbReference type="ChEBI" id="CHEBI:15377"/>
        <dbReference type="ChEBI" id="CHEBI:15378"/>
        <dbReference type="ChEBI" id="CHEBI:57455"/>
        <dbReference type="ChEBI" id="CHEBI:195366"/>
        <dbReference type="EC" id="3.5.4.9"/>
    </reaction>
</comment>
<proteinExistence type="inferred from homology"/>
<dbReference type="Proteomes" id="UP000610862">
    <property type="component" value="Unassembled WGS sequence"/>
</dbReference>
<evidence type="ECO:0000256" key="2">
    <source>
        <dbReference type="ARBA" id="ARBA00022563"/>
    </source>
</evidence>
<evidence type="ECO:0000256" key="11">
    <source>
        <dbReference type="HAMAP-Rule" id="MF_01576"/>
    </source>
</evidence>
<keyword evidence="3 11" id="KW-0028">Amino-acid biosynthesis</keyword>
<comment type="catalytic activity">
    <reaction evidence="11">
        <text>(6R)-5,10-methylene-5,6,7,8-tetrahydrofolate + NADP(+) = (6R)-5,10-methenyltetrahydrofolate + NADPH</text>
        <dbReference type="Rhea" id="RHEA:22812"/>
        <dbReference type="ChEBI" id="CHEBI:15636"/>
        <dbReference type="ChEBI" id="CHEBI:57455"/>
        <dbReference type="ChEBI" id="CHEBI:57783"/>
        <dbReference type="ChEBI" id="CHEBI:58349"/>
        <dbReference type="EC" id="1.5.1.5"/>
    </reaction>
</comment>
<keyword evidence="2 11" id="KW-0554">One-carbon metabolism</keyword>
<dbReference type="PRINTS" id="PR00085">
    <property type="entry name" value="THFDHDRGNASE"/>
</dbReference>
<evidence type="ECO:0000256" key="9">
    <source>
        <dbReference type="ARBA" id="ARBA00023167"/>
    </source>
</evidence>
<evidence type="ECO:0000259" key="13">
    <source>
        <dbReference type="Pfam" id="PF02882"/>
    </source>
</evidence>
<dbReference type="GO" id="GO:0004488">
    <property type="term" value="F:methylenetetrahydrofolate dehydrogenase (NADP+) activity"/>
    <property type="evidence" value="ECO:0007669"/>
    <property type="project" value="UniProtKB-UniRule"/>
</dbReference>
<dbReference type="CDD" id="cd01080">
    <property type="entry name" value="NAD_bind_m-THF_DH_Cyclohyd"/>
    <property type="match status" value="1"/>
</dbReference>
<dbReference type="PANTHER" id="PTHR48099:SF5">
    <property type="entry name" value="C-1-TETRAHYDROFOLATE SYNTHASE, CYTOPLASMIC"/>
    <property type="match status" value="1"/>
</dbReference>
<evidence type="ECO:0000256" key="3">
    <source>
        <dbReference type="ARBA" id="ARBA00022605"/>
    </source>
</evidence>
<dbReference type="SUPFAM" id="SSF51735">
    <property type="entry name" value="NAD(P)-binding Rossmann-fold domains"/>
    <property type="match status" value="1"/>
</dbReference>
<dbReference type="Pfam" id="PF00763">
    <property type="entry name" value="THF_DHG_CYH"/>
    <property type="match status" value="1"/>
</dbReference>
<comment type="pathway">
    <text evidence="1 11">One-carbon metabolism; tetrahydrofolate interconversion.</text>
</comment>
<dbReference type="InterPro" id="IPR000672">
    <property type="entry name" value="THF_DH/CycHdrlase"/>
</dbReference>
<dbReference type="Gene3D" id="3.40.50.720">
    <property type="entry name" value="NAD(P)-binding Rossmann-like Domain"/>
    <property type="match status" value="1"/>
</dbReference>
<comment type="function">
    <text evidence="11">Catalyzes the oxidation of 5,10-methylenetetrahydrofolate to 5,10-methenyltetrahydrofolate and then the hydrolysis of 5,10-methenyltetrahydrofolate to 10-formyltetrahydrofolate.</text>
</comment>
<dbReference type="GO" id="GO:0004477">
    <property type="term" value="F:methenyltetrahydrofolate cyclohydrolase activity"/>
    <property type="evidence" value="ECO:0007669"/>
    <property type="project" value="UniProtKB-UniRule"/>
</dbReference>
<organism evidence="14 15">
    <name type="scientific">Lentihominibacter hominis</name>
    <dbReference type="NCBI Taxonomy" id="2763645"/>
    <lineage>
        <taxon>Bacteria</taxon>
        <taxon>Bacillati</taxon>
        <taxon>Bacillota</taxon>
        <taxon>Clostridia</taxon>
        <taxon>Peptostreptococcales</taxon>
        <taxon>Anaerovoracaceae</taxon>
        <taxon>Lentihominibacter</taxon>
    </lineage>
</organism>
<dbReference type="Gene3D" id="3.40.50.10860">
    <property type="entry name" value="Leucine Dehydrogenase, chain A, domain 1"/>
    <property type="match status" value="1"/>
</dbReference>
<dbReference type="SUPFAM" id="SSF53223">
    <property type="entry name" value="Aminoacid dehydrogenase-like, N-terminal domain"/>
    <property type="match status" value="1"/>
</dbReference>
<evidence type="ECO:0000256" key="6">
    <source>
        <dbReference type="ARBA" id="ARBA00022857"/>
    </source>
</evidence>
<dbReference type="FunFam" id="3.40.50.720:FF:000094">
    <property type="entry name" value="Bifunctional protein FolD"/>
    <property type="match status" value="1"/>
</dbReference>
<keyword evidence="7 11" id="KW-0560">Oxidoreductase</keyword>
<dbReference type="GO" id="GO:0000105">
    <property type="term" value="P:L-histidine biosynthetic process"/>
    <property type="evidence" value="ECO:0007669"/>
    <property type="project" value="UniProtKB-KW"/>
</dbReference>
<keyword evidence="8 11" id="KW-0368">Histidine biosynthesis</keyword>
<evidence type="ECO:0000256" key="4">
    <source>
        <dbReference type="ARBA" id="ARBA00022755"/>
    </source>
</evidence>
<feature type="domain" description="Tetrahydrofolate dehydrogenase/cyclohydrolase NAD(P)-binding" evidence="13">
    <location>
        <begin position="139"/>
        <end position="283"/>
    </location>
</feature>
<comment type="subunit">
    <text evidence="11">Homodimer.</text>
</comment>
<keyword evidence="5 11" id="KW-0378">Hydrolase</keyword>
<dbReference type="HAMAP" id="MF_01576">
    <property type="entry name" value="THF_DHG_CYH"/>
    <property type="match status" value="1"/>
</dbReference>
<feature type="binding site" evidence="11">
    <location>
        <begin position="165"/>
        <end position="167"/>
    </location>
    <ligand>
        <name>NADP(+)</name>
        <dbReference type="ChEBI" id="CHEBI:58349"/>
    </ligand>
</feature>
<dbReference type="InterPro" id="IPR020631">
    <property type="entry name" value="THF_DH/CycHdrlase_NAD-bd_dom"/>
</dbReference>
<dbReference type="GO" id="GO:0009086">
    <property type="term" value="P:methionine biosynthetic process"/>
    <property type="evidence" value="ECO:0007669"/>
    <property type="project" value="UniProtKB-KW"/>
</dbReference>
<dbReference type="GO" id="GO:0006164">
    <property type="term" value="P:purine nucleotide biosynthetic process"/>
    <property type="evidence" value="ECO:0007669"/>
    <property type="project" value="UniProtKB-KW"/>
</dbReference>
<evidence type="ECO:0000256" key="10">
    <source>
        <dbReference type="ARBA" id="ARBA00023268"/>
    </source>
</evidence>
<dbReference type="InterPro" id="IPR046346">
    <property type="entry name" value="Aminoacid_DH-like_N_sf"/>
</dbReference>
<keyword evidence="9 11" id="KW-0486">Methionine biosynthesis</keyword>
<keyword evidence="10 11" id="KW-0511">Multifunctional enzyme</keyword>
<gene>
    <name evidence="11" type="primary">folD</name>
    <name evidence="14" type="ORF">H8692_06465</name>
</gene>
<name>A0A926I9R6_9FIRM</name>
<dbReference type="AlphaFoldDB" id="A0A926I9R6"/>
<dbReference type="EC" id="1.5.1.5" evidence="11"/>
<dbReference type="Pfam" id="PF02882">
    <property type="entry name" value="THF_DHG_CYH_C"/>
    <property type="match status" value="1"/>
</dbReference>
<dbReference type="GO" id="GO:0005829">
    <property type="term" value="C:cytosol"/>
    <property type="evidence" value="ECO:0007669"/>
    <property type="project" value="TreeGrafter"/>
</dbReference>
<keyword evidence="15" id="KW-1185">Reference proteome</keyword>
<protein>
    <recommendedName>
        <fullName evidence="11">Bifunctional protein FolD</fullName>
    </recommendedName>
    <domain>
        <recommendedName>
            <fullName evidence="11">Methylenetetrahydrofolate dehydrogenase</fullName>
            <ecNumber evidence="11">1.5.1.5</ecNumber>
        </recommendedName>
    </domain>
    <domain>
        <recommendedName>
            <fullName evidence="11">Methenyltetrahydrofolate cyclohydrolase</fullName>
            <ecNumber evidence="11">3.5.4.9</ecNumber>
        </recommendedName>
    </domain>
</protein>
<evidence type="ECO:0000313" key="15">
    <source>
        <dbReference type="Proteomes" id="UP000610862"/>
    </source>
</evidence>
<sequence length="283" mass="30474">MTKILKGKSVANSLMKKISEKVKELKAKGVFPTLAIVRLGDNPQDISYERGAVKRAFQLGITVRQFVYDEKISQGELIEEIQRLNDDSHIHGVLIFRPLPGHINESEICSALSPAKDVDGITSGSMAGVFMDSDIGFPPCTAEACMEILDHYGYDLEGKRVLVMGRSLVIGKPAAMMAMRRNATVSVCHSRTSNEDLRKLGQNADIVIAAVGKACMIKSGWLGKGQVIIDVGINVKEDGSLCGDVDFDEVYEIASAITPVPGGVGSVTTAILMKHVAEAAEKQ</sequence>
<comment type="similarity">
    <text evidence="11">Belongs to the tetrahydrofolate dehydrogenase/cyclohydrolase family.</text>
</comment>
<keyword evidence="6 11" id="KW-0521">NADP</keyword>
<dbReference type="RefSeq" id="WP_177268936.1">
    <property type="nucleotide sequence ID" value="NZ_JACRTA010000002.1"/>
</dbReference>
<dbReference type="EC" id="3.5.4.9" evidence="11"/>
<feature type="binding site" evidence="11">
    <location>
        <position position="233"/>
    </location>
    <ligand>
        <name>NADP(+)</name>
        <dbReference type="ChEBI" id="CHEBI:58349"/>
    </ligand>
</feature>
<dbReference type="EMBL" id="JACRTA010000002">
    <property type="protein sequence ID" value="MBC8568395.1"/>
    <property type="molecule type" value="Genomic_DNA"/>
</dbReference>
<dbReference type="GO" id="GO:0035999">
    <property type="term" value="P:tetrahydrofolate interconversion"/>
    <property type="evidence" value="ECO:0007669"/>
    <property type="project" value="UniProtKB-UniRule"/>
</dbReference>
<comment type="caution">
    <text evidence="14">The sequence shown here is derived from an EMBL/GenBank/DDBJ whole genome shotgun (WGS) entry which is preliminary data.</text>
</comment>
<evidence type="ECO:0000256" key="8">
    <source>
        <dbReference type="ARBA" id="ARBA00023102"/>
    </source>
</evidence>
<accession>A0A926I9R6</accession>
<evidence type="ECO:0000256" key="7">
    <source>
        <dbReference type="ARBA" id="ARBA00023002"/>
    </source>
</evidence>
<evidence type="ECO:0000259" key="12">
    <source>
        <dbReference type="Pfam" id="PF00763"/>
    </source>
</evidence>
<dbReference type="PANTHER" id="PTHR48099">
    <property type="entry name" value="C-1-TETRAHYDROFOLATE SYNTHASE, CYTOPLASMIC-RELATED"/>
    <property type="match status" value="1"/>
</dbReference>
<feature type="domain" description="Tetrahydrofolate dehydrogenase/cyclohydrolase catalytic" evidence="12">
    <location>
        <begin position="5"/>
        <end position="119"/>
    </location>
</feature>
<comment type="caution">
    <text evidence="11">Lacks conserved residue(s) required for the propagation of feature annotation.</text>
</comment>
<reference evidence="14" key="1">
    <citation type="submission" date="2020-08" db="EMBL/GenBank/DDBJ databases">
        <title>Genome public.</title>
        <authorList>
            <person name="Liu C."/>
            <person name="Sun Q."/>
        </authorList>
    </citation>
    <scope>NUCLEOTIDE SEQUENCE</scope>
    <source>
        <strain evidence="14">NSJ-24</strain>
    </source>
</reference>
<evidence type="ECO:0000256" key="5">
    <source>
        <dbReference type="ARBA" id="ARBA00022801"/>
    </source>
</evidence>